<dbReference type="InterPro" id="IPR036396">
    <property type="entry name" value="Cyt_P450_sf"/>
</dbReference>
<evidence type="ECO:0000256" key="2">
    <source>
        <dbReference type="ARBA" id="ARBA00004167"/>
    </source>
</evidence>
<evidence type="ECO:0000256" key="6">
    <source>
        <dbReference type="ARBA" id="ARBA00022723"/>
    </source>
</evidence>
<organism evidence="15 16">
    <name type="scientific">Diplodia seriata</name>
    <dbReference type="NCBI Taxonomy" id="420778"/>
    <lineage>
        <taxon>Eukaryota</taxon>
        <taxon>Fungi</taxon>
        <taxon>Dikarya</taxon>
        <taxon>Ascomycota</taxon>
        <taxon>Pezizomycotina</taxon>
        <taxon>Dothideomycetes</taxon>
        <taxon>Dothideomycetes incertae sedis</taxon>
        <taxon>Botryosphaeriales</taxon>
        <taxon>Botryosphaeriaceae</taxon>
        <taxon>Diplodia</taxon>
    </lineage>
</organism>
<dbReference type="CDD" id="cd11058">
    <property type="entry name" value="CYP60B-like"/>
    <property type="match status" value="1"/>
</dbReference>
<dbReference type="InterPro" id="IPR002401">
    <property type="entry name" value="Cyt_P450_E_grp-I"/>
</dbReference>
<evidence type="ECO:0000313" key="16">
    <source>
        <dbReference type="Proteomes" id="UP000034182"/>
    </source>
</evidence>
<reference evidence="15 16" key="1">
    <citation type="submission" date="2015-03" db="EMBL/GenBank/DDBJ databases">
        <authorList>
            <person name="Morales-Cruz A."/>
            <person name="Amrine K.C."/>
            <person name="Cantu D."/>
        </authorList>
    </citation>
    <scope>NUCLEOTIDE SEQUENCE [LARGE SCALE GENOMIC DNA]</scope>
    <source>
        <strain evidence="15">DS831</strain>
    </source>
</reference>
<evidence type="ECO:0000256" key="8">
    <source>
        <dbReference type="ARBA" id="ARBA00023002"/>
    </source>
</evidence>
<dbReference type="Pfam" id="PF00067">
    <property type="entry name" value="p450"/>
    <property type="match status" value="1"/>
</dbReference>
<feature type="transmembrane region" description="Helical" evidence="14">
    <location>
        <begin position="6"/>
        <end position="27"/>
    </location>
</feature>
<evidence type="ECO:0000256" key="10">
    <source>
        <dbReference type="ARBA" id="ARBA00023033"/>
    </source>
</evidence>
<evidence type="ECO:0000256" key="5">
    <source>
        <dbReference type="ARBA" id="ARBA00022692"/>
    </source>
</evidence>
<dbReference type="PANTHER" id="PTHR24305">
    <property type="entry name" value="CYTOCHROME P450"/>
    <property type="match status" value="1"/>
</dbReference>
<evidence type="ECO:0000313" key="15">
    <source>
        <dbReference type="EMBL" id="KKY21829.1"/>
    </source>
</evidence>
<comment type="similarity">
    <text evidence="3 13">Belongs to the cytochrome P450 family.</text>
</comment>
<dbReference type="GO" id="GO:0009403">
    <property type="term" value="P:toxin biosynthetic process"/>
    <property type="evidence" value="ECO:0007669"/>
    <property type="project" value="UniProtKB-ARBA"/>
</dbReference>
<comment type="caution">
    <text evidence="15">The sequence shown here is derived from an EMBL/GenBank/DDBJ whole genome shotgun (WGS) entry which is preliminary data.</text>
</comment>
<keyword evidence="10 13" id="KW-0503">Monooxygenase</keyword>
<dbReference type="FunFam" id="1.10.630.10:FF:000047">
    <property type="entry name" value="Cytochrome P450 monooxygenase"/>
    <property type="match status" value="1"/>
</dbReference>
<evidence type="ECO:0000256" key="4">
    <source>
        <dbReference type="ARBA" id="ARBA00022617"/>
    </source>
</evidence>
<evidence type="ECO:0000256" key="14">
    <source>
        <dbReference type="SAM" id="Phobius"/>
    </source>
</evidence>
<keyword evidence="9 12" id="KW-0408">Iron</keyword>
<accession>A0A0G2EHG6</accession>
<dbReference type="EMBL" id="LAQI01000081">
    <property type="protein sequence ID" value="KKY21829.1"/>
    <property type="molecule type" value="Genomic_DNA"/>
</dbReference>
<keyword evidence="11 14" id="KW-0472">Membrane</keyword>
<keyword evidence="8 13" id="KW-0560">Oxidoreductase</keyword>
<evidence type="ECO:0000256" key="12">
    <source>
        <dbReference type="PIRSR" id="PIRSR602401-1"/>
    </source>
</evidence>
<dbReference type="AlphaFoldDB" id="A0A0G2EHG6"/>
<dbReference type="PRINTS" id="PR00385">
    <property type="entry name" value="P450"/>
</dbReference>
<dbReference type="PROSITE" id="PS00086">
    <property type="entry name" value="CYTOCHROME_P450"/>
    <property type="match status" value="1"/>
</dbReference>
<evidence type="ECO:0000256" key="9">
    <source>
        <dbReference type="ARBA" id="ARBA00023004"/>
    </source>
</evidence>
<dbReference type="Gene3D" id="1.10.630.10">
    <property type="entry name" value="Cytochrome P450"/>
    <property type="match status" value="1"/>
</dbReference>
<evidence type="ECO:0000256" key="13">
    <source>
        <dbReference type="RuleBase" id="RU000461"/>
    </source>
</evidence>
<dbReference type="InterPro" id="IPR050121">
    <property type="entry name" value="Cytochrome_P450_monoxygenase"/>
</dbReference>
<dbReference type="Proteomes" id="UP000034182">
    <property type="component" value="Unassembled WGS sequence"/>
</dbReference>
<dbReference type="PRINTS" id="PR00463">
    <property type="entry name" value="EP450I"/>
</dbReference>
<evidence type="ECO:0000256" key="11">
    <source>
        <dbReference type="ARBA" id="ARBA00023136"/>
    </source>
</evidence>
<dbReference type="GO" id="GO:0004497">
    <property type="term" value="F:monooxygenase activity"/>
    <property type="evidence" value="ECO:0007669"/>
    <property type="project" value="UniProtKB-KW"/>
</dbReference>
<keyword evidence="7 14" id="KW-1133">Transmembrane helix</keyword>
<keyword evidence="6 12" id="KW-0479">Metal-binding</keyword>
<dbReference type="InterPro" id="IPR017972">
    <property type="entry name" value="Cyt_P450_CS"/>
</dbReference>
<keyword evidence="5 14" id="KW-0812">Transmembrane</keyword>
<comment type="subcellular location">
    <subcellularLocation>
        <location evidence="2">Membrane</location>
        <topology evidence="2">Single-pass membrane protein</topology>
    </subcellularLocation>
</comment>
<feature type="binding site" description="axial binding residue" evidence="12">
    <location>
        <position position="439"/>
    </location>
    <ligand>
        <name>heme</name>
        <dbReference type="ChEBI" id="CHEBI:30413"/>
    </ligand>
    <ligandPart>
        <name>Fe</name>
        <dbReference type="ChEBI" id="CHEBI:18248"/>
    </ligandPart>
</feature>
<dbReference type="PANTHER" id="PTHR24305:SF210">
    <property type="entry name" value="CYTOCHROME P450 MONOOXYGENASE ASQL-RELATED"/>
    <property type="match status" value="1"/>
</dbReference>
<reference evidence="15 16" key="2">
    <citation type="submission" date="2015-05" db="EMBL/GenBank/DDBJ databases">
        <title>Distinctive expansion of gene families associated with plant cell wall degradation and secondary metabolism in the genomes of grapevine trunk pathogens.</title>
        <authorList>
            <person name="Lawrence D.P."/>
            <person name="Travadon R."/>
            <person name="Rolshausen P.E."/>
            <person name="Baumgartner K."/>
        </authorList>
    </citation>
    <scope>NUCLEOTIDE SEQUENCE [LARGE SCALE GENOMIC DNA]</scope>
    <source>
        <strain evidence="15">DS831</strain>
    </source>
</reference>
<proteinExistence type="inferred from homology"/>
<dbReference type="SUPFAM" id="SSF48264">
    <property type="entry name" value="Cytochrome P450"/>
    <property type="match status" value="1"/>
</dbReference>
<gene>
    <name evidence="15" type="ORF">UCDDS831_g04084</name>
</gene>
<dbReference type="GO" id="GO:0005506">
    <property type="term" value="F:iron ion binding"/>
    <property type="evidence" value="ECO:0007669"/>
    <property type="project" value="InterPro"/>
</dbReference>
<keyword evidence="4 12" id="KW-0349">Heme</keyword>
<name>A0A0G2EHG6_9PEZI</name>
<protein>
    <submittedName>
        <fullName evidence="15">Putative cytochrome p450</fullName>
    </submittedName>
</protein>
<comment type="cofactor">
    <cofactor evidence="1 12">
        <name>heme</name>
        <dbReference type="ChEBI" id="CHEBI:30413"/>
    </cofactor>
</comment>
<evidence type="ECO:0000256" key="7">
    <source>
        <dbReference type="ARBA" id="ARBA00022989"/>
    </source>
</evidence>
<dbReference type="GO" id="GO:0020037">
    <property type="term" value="F:heme binding"/>
    <property type="evidence" value="ECO:0007669"/>
    <property type="project" value="InterPro"/>
</dbReference>
<sequence length="495" mass="56190">MGFLNLVYIGTAATFAYVIISAVYNVYFHPLRKFPGPWFSAATSLPRILGRVRGIEPYHLQWLHDTYGDVVRVSPNELSYTTARAWKDIHGHGAPVTKDLDHYGPPSTGTKGLFLADEGDHGRQRRIFSHAFSDRALKDQEPLFRGYVELLIAKLLELGTSEPDAKVNMVDMYNFTTFDIMADLTFGEPLKLLEGSAYNAWVHGIFAAVKFFGLSTTLRFYFPKINDMLPYVLPVLQKKQKEHQQYAFDRVDRRLAATTDRPDIWSYVLKEKGDGQGAQLTVPEMHSNATTFMIAGTETTATLLSGVTYHLLRNPDKMARLVAEIRGTFATPQDMTLQNLPQLPYLNACLEEALRIYPPVPGGLPRLTPPGGTIIEGEHVPGNVTVFVTNWAAYHSPRHFALSEQYMPERWLTGDDADPRFADDDKAILQPFSHGPRNCIGKNLAWHEMRLILSYTLWHFDLELCKESAHWTDQRVYALWEKHPLMARLKPAQRQ</sequence>
<evidence type="ECO:0000256" key="1">
    <source>
        <dbReference type="ARBA" id="ARBA00001971"/>
    </source>
</evidence>
<dbReference type="GO" id="GO:0016705">
    <property type="term" value="F:oxidoreductase activity, acting on paired donors, with incorporation or reduction of molecular oxygen"/>
    <property type="evidence" value="ECO:0007669"/>
    <property type="project" value="InterPro"/>
</dbReference>
<evidence type="ECO:0000256" key="3">
    <source>
        <dbReference type="ARBA" id="ARBA00010617"/>
    </source>
</evidence>
<dbReference type="GO" id="GO:0016020">
    <property type="term" value="C:membrane"/>
    <property type="evidence" value="ECO:0007669"/>
    <property type="project" value="UniProtKB-SubCell"/>
</dbReference>
<dbReference type="InterPro" id="IPR001128">
    <property type="entry name" value="Cyt_P450"/>
</dbReference>